<dbReference type="RefSeq" id="WP_236117676.1">
    <property type="nucleotide sequence ID" value="NZ_JAKGSI010000001.1"/>
</dbReference>
<organism evidence="2 3">
    <name type="scientific">Corynebacterium uropygiale</name>
    <dbReference type="NCBI Taxonomy" id="1775911"/>
    <lineage>
        <taxon>Bacteria</taxon>
        <taxon>Bacillati</taxon>
        <taxon>Actinomycetota</taxon>
        <taxon>Actinomycetes</taxon>
        <taxon>Mycobacteriales</taxon>
        <taxon>Corynebacteriaceae</taxon>
        <taxon>Corynebacterium</taxon>
    </lineage>
</organism>
<comment type="caution">
    <text evidence="2">The sequence shown here is derived from an EMBL/GenBank/DDBJ whole genome shotgun (WGS) entry which is preliminary data.</text>
</comment>
<dbReference type="AlphaFoldDB" id="A0A9X1U6P0"/>
<reference evidence="2" key="1">
    <citation type="submission" date="2022-01" db="EMBL/GenBank/DDBJ databases">
        <title>Corynebacterium sp. nov isolated from isolated from the feces of the greater white-fronted geese (Anser albifrons) at Poyang Lake, PR China.</title>
        <authorList>
            <person name="Liu Q."/>
        </authorList>
    </citation>
    <scope>NUCLEOTIDE SEQUENCE</scope>
    <source>
        <strain evidence="2">JCM 32435</strain>
    </source>
</reference>
<feature type="region of interest" description="Disordered" evidence="1">
    <location>
        <begin position="174"/>
        <end position="221"/>
    </location>
</feature>
<dbReference type="Proteomes" id="UP001139336">
    <property type="component" value="Unassembled WGS sequence"/>
</dbReference>
<evidence type="ECO:0000313" key="3">
    <source>
        <dbReference type="Proteomes" id="UP001139336"/>
    </source>
</evidence>
<gene>
    <name evidence="2" type="ORF">L1O03_01690</name>
</gene>
<proteinExistence type="predicted"/>
<name>A0A9X1U6P0_9CORY</name>
<sequence length="221" mass="24083">MHSPDNSGGITRISERTVSRIVEAASLTVPGCVKVDGGLAGRDYPRFDVEVDDQSRTASVEAIIAVSWPSPVTSVAEAVRATIQEWLRDYCGLRPTAVNVITGPVVGERHRVTQAAIDSAPRNPDLTPVKTRNRATISSPTVSDSIELREIHTAPEQPLEKIHVRRPMPEVPVTVAKQQPLRPVQAPKKPAPLAPIDYPRDHPTRPVVVTPHSLRRKGGRP</sequence>
<accession>A0A9X1U6P0</accession>
<dbReference type="EMBL" id="JAKGSI010000001">
    <property type="protein sequence ID" value="MCF4005887.1"/>
    <property type="molecule type" value="Genomic_DNA"/>
</dbReference>
<evidence type="ECO:0000256" key="1">
    <source>
        <dbReference type="SAM" id="MobiDB-lite"/>
    </source>
</evidence>
<evidence type="ECO:0000313" key="2">
    <source>
        <dbReference type="EMBL" id="MCF4005887.1"/>
    </source>
</evidence>
<keyword evidence="3" id="KW-1185">Reference proteome</keyword>
<protein>
    <submittedName>
        <fullName evidence="2">Asp23/Gls24 family envelope stress response protein</fullName>
    </submittedName>
</protein>